<dbReference type="RefSeq" id="WP_149113114.1">
    <property type="nucleotide sequence ID" value="NZ_CP042425.1"/>
</dbReference>
<feature type="transmembrane region" description="Helical" evidence="2">
    <location>
        <begin position="21"/>
        <end position="39"/>
    </location>
</feature>
<dbReference type="KEGG" id="lrs:PX52LOC_05665"/>
<accession>A0A5C1ALL7</accession>
<dbReference type="Proteomes" id="UP000324974">
    <property type="component" value="Chromosome"/>
</dbReference>
<feature type="region of interest" description="Disordered" evidence="1">
    <location>
        <begin position="85"/>
        <end position="133"/>
    </location>
</feature>
<gene>
    <name evidence="3" type="ORF">PX52LOC_05665</name>
</gene>
<keyword evidence="2" id="KW-0472">Membrane</keyword>
<feature type="transmembrane region" description="Helical" evidence="2">
    <location>
        <begin position="45"/>
        <end position="64"/>
    </location>
</feature>
<dbReference type="EMBL" id="CP042425">
    <property type="protein sequence ID" value="QEL18632.1"/>
    <property type="molecule type" value="Genomic_DNA"/>
</dbReference>
<keyword evidence="4" id="KW-1185">Reference proteome</keyword>
<feature type="transmembrane region" description="Helical" evidence="2">
    <location>
        <begin position="141"/>
        <end position="159"/>
    </location>
</feature>
<organism evidence="3 4">
    <name type="scientific">Limnoglobus roseus</name>
    <dbReference type="NCBI Taxonomy" id="2598579"/>
    <lineage>
        <taxon>Bacteria</taxon>
        <taxon>Pseudomonadati</taxon>
        <taxon>Planctomycetota</taxon>
        <taxon>Planctomycetia</taxon>
        <taxon>Gemmatales</taxon>
        <taxon>Gemmataceae</taxon>
        <taxon>Limnoglobus</taxon>
    </lineage>
</organism>
<evidence type="ECO:0000256" key="2">
    <source>
        <dbReference type="SAM" id="Phobius"/>
    </source>
</evidence>
<keyword evidence="2" id="KW-0812">Transmembrane</keyword>
<sequence>MPENRELPPRAKTLYSWQSKAGGAAVTTALAALGAWYNWPTSQSVILFLAIVSVGLCYVVYRGFPCPRCSRGMWKAKWPGDARGRAGYGAGSATSSGTQEPGWRRGKPRGPGTSSHARHRRDRARTSVLSETVSDRTSTPMPIIVAVVLLLAGVLFWFVPGRHRRVVK</sequence>
<evidence type="ECO:0000256" key="1">
    <source>
        <dbReference type="SAM" id="MobiDB-lite"/>
    </source>
</evidence>
<keyword evidence="2" id="KW-1133">Transmembrane helix</keyword>
<protein>
    <submittedName>
        <fullName evidence="3">Uncharacterized protein</fullName>
    </submittedName>
</protein>
<dbReference type="AlphaFoldDB" id="A0A5C1ALL7"/>
<reference evidence="4" key="1">
    <citation type="submission" date="2019-08" db="EMBL/GenBank/DDBJ databases">
        <title>Limnoglobus roseus gen. nov., sp. nov., a novel freshwater planctomycete with a giant genome from the family Gemmataceae.</title>
        <authorList>
            <person name="Kulichevskaya I.S."/>
            <person name="Naumoff D.G."/>
            <person name="Miroshnikov K."/>
            <person name="Ivanova A."/>
            <person name="Philippov D.A."/>
            <person name="Hakobyan A."/>
            <person name="Rijpstra I.C."/>
            <person name="Sinninghe Damste J.S."/>
            <person name="Liesack W."/>
            <person name="Dedysh S.N."/>
        </authorList>
    </citation>
    <scope>NUCLEOTIDE SEQUENCE [LARGE SCALE GENOMIC DNA]</scope>
    <source>
        <strain evidence="4">PX52</strain>
    </source>
</reference>
<evidence type="ECO:0000313" key="4">
    <source>
        <dbReference type="Proteomes" id="UP000324974"/>
    </source>
</evidence>
<evidence type="ECO:0000313" key="3">
    <source>
        <dbReference type="EMBL" id="QEL18632.1"/>
    </source>
</evidence>
<name>A0A5C1ALL7_9BACT</name>
<proteinExistence type="predicted"/>